<feature type="compositionally biased region" description="Low complexity" evidence="1">
    <location>
        <begin position="82"/>
        <end position="95"/>
    </location>
</feature>
<organism evidence="2">
    <name type="scientific">Culex pipiens</name>
    <name type="common">House mosquito</name>
    <dbReference type="NCBI Taxonomy" id="7175"/>
    <lineage>
        <taxon>Eukaryota</taxon>
        <taxon>Metazoa</taxon>
        <taxon>Ecdysozoa</taxon>
        <taxon>Arthropoda</taxon>
        <taxon>Hexapoda</taxon>
        <taxon>Insecta</taxon>
        <taxon>Pterygota</taxon>
        <taxon>Neoptera</taxon>
        <taxon>Endopterygota</taxon>
        <taxon>Diptera</taxon>
        <taxon>Nematocera</taxon>
        <taxon>Culicoidea</taxon>
        <taxon>Culicidae</taxon>
        <taxon>Culicinae</taxon>
        <taxon>Culicini</taxon>
        <taxon>Culex</taxon>
        <taxon>Culex</taxon>
    </lineage>
</organism>
<evidence type="ECO:0000313" key="2">
    <source>
        <dbReference type="EMBL" id="CAG6448325.1"/>
    </source>
</evidence>
<dbReference type="EMBL" id="HBUE01010760">
    <property type="protein sequence ID" value="CAG6448325.1"/>
    <property type="molecule type" value="Transcribed_RNA"/>
</dbReference>
<reference evidence="2" key="1">
    <citation type="submission" date="2021-05" db="EMBL/GenBank/DDBJ databases">
        <authorList>
            <person name="Alioto T."/>
            <person name="Alioto T."/>
            <person name="Gomez Garrido J."/>
        </authorList>
    </citation>
    <scope>NUCLEOTIDE SEQUENCE</scope>
</reference>
<name>A0A8D8A1Q7_CULPI</name>
<protein>
    <submittedName>
        <fullName evidence="2">(northern house mosquito) hypothetical protein</fullName>
    </submittedName>
</protein>
<accession>A0A8D8A1Q7</accession>
<dbReference type="AlphaFoldDB" id="A0A8D8A1Q7"/>
<feature type="compositionally biased region" description="Low complexity" evidence="1">
    <location>
        <begin position="49"/>
        <end position="72"/>
    </location>
</feature>
<sequence length="106" mass="11549">MLTCFLMGQPLIGSLRLSTRWTIGRHSRSWSGFDLGIQTRNKVFGAESKGGNNTGTRSSSSLLRTSKGSTSSCQSRYQLAASSRRSGRTCTRTTGQKSLLERKSSP</sequence>
<evidence type="ECO:0000256" key="1">
    <source>
        <dbReference type="SAM" id="MobiDB-lite"/>
    </source>
</evidence>
<proteinExistence type="predicted"/>
<feature type="region of interest" description="Disordered" evidence="1">
    <location>
        <begin position="44"/>
        <end position="106"/>
    </location>
</feature>